<keyword evidence="3" id="KW-1003">Cell membrane</keyword>
<dbReference type="FunFam" id="1.20.1250.20:FF:000001">
    <property type="entry name" value="Dicarboxylate MFS transporter"/>
    <property type="match status" value="1"/>
</dbReference>
<comment type="subcellular location">
    <subcellularLocation>
        <location evidence="1">Cell membrane</location>
        <topology evidence="1">Multi-pass membrane protein</topology>
    </subcellularLocation>
</comment>
<dbReference type="RefSeq" id="WP_094302656.1">
    <property type="nucleotide sequence ID" value="NZ_NOWT01000005.1"/>
</dbReference>
<evidence type="ECO:0000256" key="3">
    <source>
        <dbReference type="ARBA" id="ARBA00022475"/>
    </source>
</evidence>
<dbReference type="GO" id="GO:0005886">
    <property type="term" value="C:plasma membrane"/>
    <property type="evidence" value="ECO:0007669"/>
    <property type="project" value="UniProtKB-SubCell"/>
</dbReference>
<feature type="transmembrane region" description="Helical" evidence="8">
    <location>
        <begin position="77"/>
        <end position="102"/>
    </location>
</feature>
<evidence type="ECO:0000256" key="4">
    <source>
        <dbReference type="ARBA" id="ARBA00022692"/>
    </source>
</evidence>
<keyword evidence="6 8" id="KW-1133">Transmembrane helix</keyword>
<evidence type="ECO:0000256" key="1">
    <source>
        <dbReference type="ARBA" id="ARBA00004651"/>
    </source>
</evidence>
<dbReference type="SUPFAM" id="SSF103473">
    <property type="entry name" value="MFS general substrate transporter"/>
    <property type="match status" value="1"/>
</dbReference>
<feature type="transmembrane region" description="Helical" evidence="8">
    <location>
        <begin position="394"/>
        <end position="413"/>
    </location>
</feature>
<gene>
    <name evidence="10" type="ORF">CHT98_07670</name>
</gene>
<feature type="domain" description="Major facilitator superfamily (MFS) profile" evidence="9">
    <location>
        <begin position="39"/>
        <end position="448"/>
    </location>
</feature>
<dbReference type="Gene3D" id="1.20.1250.20">
    <property type="entry name" value="MFS general substrate transporter like domains"/>
    <property type="match status" value="2"/>
</dbReference>
<keyword evidence="4 8" id="KW-0812">Transmembrane</keyword>
<comment type="caution">
    <text evidence="10">The sequence shown here is derived from an EMBL/GenBank/DDBJ whole genome shotgun (WGS) entry which is preliminary data.</text>
</comment>
<accession>A0A235HGF9</accession>
<dbReference type="PROSITE" id="PS00216">
    <property type="entry name" value="SUGAR_TRANSPORT_1"/>
    <property type="match status" value="1"/>
</dbReference>
<sequence>MERLEAARAPNSAAIFASSDNPSSDDAVVRRLTAAQKKAIIAATAGTIVEYTDWVIYAIFASILANKFFPAGNSFTALLSVFAIFAVGFIMRPVGGAVLGAFADRHGRKKGLTLSILLMSGASFVIGVCPTYDQIGLAAPIILVLARLTQGFSAGGEFGSASTFLIESAPADRRAFAGSWQWFAINAGTLISFVLAFSFTVIGSDGGLSSWGWRAAFIIAGLLGLVTLWIRLSVGETEVFKKRAATEGVQRHPMIDVFRKHPRDALRVIGIAMAGNLLNYVWMVNYPSHAHLVTGLPMSQTLLAGIVSVTVSLVLIPFVGMLADRIGRRPVLIAFAFSSALYAWPSLALLSPATGFPELVAIQTVAMVLMTGFAGAGAVTMAEQFPTEVRVTGIALPYALSVTLFGGTAPYLITAMGGWGYGHLVWIYLAAISVIGGIVYTLMPETRGKPLP</sequence>
<feature type="transmembrane region" description="Helical" evidence="8">
    <location>
        <begin position="183"/>
        <end position="203"/>
    </location>
</feature>
<dbReference type="Pfam" id="PF00083">
    <property type="entry name" value="Sugar_tr"/>
    <property type="match status" value="1"/>
</dbReference>
<feature type="transmembrane region" description="Helical" evidence="8">
    <location>
        <begin position="265"/>
        <end position="282"/>
    </location>
</feature>
<proteinExistence type="predicted"/>
<evidence type="ECO:0000256" key="7">
    <source>
        <dbReference type="ARBA" id="ARBA00023136"/>
    </source>
</evidence>
<keyword evidence="10" id="KW-0614">Plasmid</keyword>
<dbReference type="InterPro" id="IPR036259">
    <property type="entry name" value="MFS_trans_sf"/>
</dbReference>
<feature type="transmembrane region" description="Helical" evidence="8">
    <location>
        <begin position="302"/>
        <end position="323"/>
    </location>
</feature>
<protein>
    <submittedName>
        <fullName evidence="10">MFS transporter</fullName>
    </submittedName>
</protein>
<dbReference type="InterPro" id="IPR005829">
    <property type="entry name" value="Sugar_transporter_CS"/>
</dbReference>
<keyword evidence="5" id="KW-0769">Symport</keyword>
<dbReference type="Proteomes" id="UP000215367">
    <property type="component" value="Unassembled WGS sequence"/>
</dbReference>
<dbReference type="EMBL" id="NOWT01000005">
    <property type="protein sequence ID" value="OYD84776.1"/>
    <property type="molecule type" value="Genomic_DNA"/>
</dbReference>
<keyword evidence="2" id="KW-0813">Transport</keyword>
<evidence type="ECO:0000256" key="5">
    <source>
        <dbReference type="ARBA" id="ARBA00022847"/>
    </source>
</evidence>
<dbReference type="InterPro" id="IPR051084">
    <property type="entry name" value="H+-coupled_symporters"/>
</dbReference>
<name>A0A235HGF9_AZOBR</name>
<geneLocation type="plasmid" evidence="10">
    <name>unnamed</name>
</geneLocation>
<feature type="transmembrane region" description="Helical" evidence="8">
    <location>
        <begin position="425"/>
        <end position="443"/>
    </location>
</feature>
<evidence type="ECO:0000259" key="9">
    <source>
        <dbReference type="PROSITE" id="PS50850"/>
    </source>
</evidence>
<evidence type="ECO:0000256" key="8">
    <source>
        <dbReference type="SAM" id="Phobius"/>
    </source>
</evidence>
<dbReference type="InterPro" id="IPR020846">
    <property type="entry name" value="MFS_dom"/>
</dbReference>
<dbReference type="PANTHER" id="PTHR43528:SF1">
    <property type="entry name" value="ALPHA-KETOGLUTARATE PERMEASE"/>
    <property type="match status" value="1"/>
</dbReference>
<dbReference type="PANTHER" id="PTHR43528">
    <property type="entry name" value="ALPHA-KETOGLUTARATE PERMEASE"/>
    <property type="match status" value="1"/>
</dbReference>
<feature type="transmembrane region" description="Helical" evidence="8">
    <location>
        <begin position="330"/>
        <end position="348"/>
    </location>
</feature>
<dbReference type="InterPro" id="IPR005828">
    <property type="entry name" value="MFS_sugar_transport-like"/>
</dbReference>
<evidence type="ECO:0000313" key="11">
    <source>
        <dbReference type="Proteomes" id="UP000215367"/>
    </source>
</evidence>
<evidence type="ECO:0000256" key="6">
    <source>
        <dbReference type="ARBA" id="ARBA00022989"/>
    </source>
</evidence>
<evidence type="ECO:0000256" key="2">
    <source>
        <dbReference type="ARBA" id="ARBA00022448"/>
    </source>
</evidence>
<dbReference type="PROSITE" id="PS50850">
    <property type="entry name" value="MFS"/>
    <property type="match status" value="1"/>
</dbReference>
<keyword evidence="7 8" id="KW-0472">Membrane</keyword>
<feature type="transmembrane region" description="Helical" evidence="8">
    <location>
        <begin position="215"/>
        <end position="234"/>
    </location>
</feature>
<organism evidence="10 11">
    <name type="scientific">Azospirillum brasilense</name>
    <dbReference type="NCBI Taxonomy" id="192"/>
    <lineage>
        <taxon>Bacteria</taxon>
        <taxon>Pseudomonadati</taxon>
        <taxon>Pseudomonadota</taxon>
        <taxon>Alphaproteobacteria</taxon>
        <taxon>Rhodospirillales</taxon>
        <taxon>Azospirillaceae</taxon>
        <taxon>Azospirillum</taxon>
    </lineage>
</organism>
<feature type="transmembrane region" description="Helical" evidence="8">
    <location>
        <begin position="40"/>
        <end position="65"/>
    </location>
</feature>
<feature type="transmembrane region" description="Helical" evidence="8">
    <location>
        <begin position="360"/>
        <end position="382"/>
    </location>
</feature>
<evidence type="ECO:0000313" key="10">
    <source>
        <dbReference type="EMBL" id="OYD84776.1"/>
    </source>
</evidence>
<reference evidence="10 11" key="1">
    <citation type="submission" date="2017-07" db="EMBL/GenBank/DDBJ databases">
        <title>Whole genome sequence of Azospirillum brasilense 2A1, a potential biofertilizer strain.</title>
        <authorList>
            <person name="Fontana C.A."/>
            <person name="Toffoli L.M."/>
            <person name="Salazar S.M."/>
            <person name="Puglisi E."/>
            <person name="Pedraza R."/>
            <person name="Bassi D."/>
            <person name="Cocconcelli P.S."/>
        </authorList>
    </citation>
    <scope>NUCLEOTIDE SEQUENCE [LARGE SCALE GENOMIC DNA]</scope>
    <source>
        <strain evidence="10 11">2A1</strain>
        <plasmid evidence="10">unnamed</plasmid>
    </source>
</reference>
<dbReference type="GO" id="GO:0015293">
    <property type="term" value="F:symporter activity"/>
    <property type="evidence" value="ECO:0007669"/>
    <property type="project" value="UniProtKB-KW"/>
</dbReference>
<dbReference type="AlphaFoldDB" id="A0A235HGF9"/>